<dbReference type="InterPro" id="IPR037523">
    <property type="entry name" value="VOC_core"/>
</dbReference>
<dbReference type="Proteomes" id="UP000282311">
    <property type="component" value="Unassembled WGS sequence"/>
</dbReference>
<organism evidence="2 3">
    <name type="scientific">Paenibacillus ginsengarvi</name>
    <dbReference type="NCBI Taxonomy" id="400777"/>
    <lineage>
        <taxon>Bacteria</taxon>
        <taxon>Bacillati</taxon>
        <taxon>Bacillota</taxon>
        <taxon>Bacilli</taxon>
        <taxon>Bacillales</taxon>
        <taxon>Paenibacillaceae</taxon>
        <taxon>Paenibacillus</taxon>
    </lineage>
</organism>
<sequence>MTFRFVGIDHVQLAAPSGCEQEARRFFGELLGMPELEKPEVLRKRGGVWFQCGAQQLHIGVQGEFVPALKAHPAFEVSGLDALRSKLEASGVPVVSDEPIAGVTRFHISDPFGNRIELVEQKG</sequence>
<dbReference type="Pfam" id="PF00903">
    <property type="entry name" value="Glyoxalase"/>
    <property type="match status" value="1"/>
</dbReference>
<gene>
    <name evidence="2" type="ORF">D7M11_17140</name>
</gene>
<dbReference type="OrthoDB" id="9813630at2"/>
<dbReference type="EMBL" id="RBAH01000012">
    <property type="protein sequence ID" value="RKN82087.1"/>
    <property type="molecule type" value="Genomic_DNA"/>
</dbReference>
<evidence type="ECO:0000259" key="1">
    <source>
        <dbReference type="PROSITE" id="PS51819"/>
    </source>
</evidence>
<dbReference type="PANTHER" id="PTHR39175">
    <property type="entry name" value="FAMILY PROTEIN, PUTATIVE (AFU_ORTHOLOGUE AFUA_3G15060)-RELATED"/>
    <property type="match status" value="1"/>
</dbReference>
<dbReference type="InterPro" id="IPR004360">
    <property type="entry name" value="Glyas_Fos-R_dOase_dom"/>
</dbReference>
<dbReference type="PROSITE" id="PS51819">
    <property type="entry name" value="VOC"/>
    <property type="match status" value="1"/>
</dbReference>
<dbReference type="AlphaFoldDB" id="A0A3B0CEB2"/>
<accession>A0A3B0CEB2</accession>
<dbReference type="InterPro" id="IPR029068">
    <property type="entry name" value="Glyas_Bleomycin-R_OHBP_Dase"/>
</dbReference>
<name>A0A3B0CEB2_9BACL</name>
<protein>
    <submittedName>
        <fullName evidence="2">Glyoxalase</fullName>
    </submittedName>
</protein>
<dbReference type="RefSeq" id="WP_120748470.1">
    <property type="nucleotide sequence ID" value="NZ_RBAH01000012.1"/>
</dbReference>
<keyword evidence="3" id="KW-1185">Reference proteome</keyword>
<evidence type="ECO:0000313" key="2">
    <source>
        <dbReference type="EMBL" id="RKN82087.1"/>
    </source>
</evidence>
<reference evidence="2 3" key="1">
    <citation type="journal article" date="2007" name="Int. J. Syst. Evol. Microbiol.">
        <title>Paenibacillus ginsengarvi sp. nov., isolated from soil from ginseng cultivation.</title>
        <authorList>
            <person name="Yoon M.H."/>
            <person name="Ten L.N."/>
            <person name="Im W.T."/>
        </authorList>
    </citation>
    <scope>NUCLEOTIDE SEQUENCE [LARGE SCALE GENOMIC DNA]</scope>
    <source>
        <strain evidence="2 3">KCTC 13059</strain>
    </source>
</reference>
<feature type="domain" description="VOC" evidence="1">
    <location>
        <begin position="7"/>
        <end position="121"/>
    </location>
</feature>
<dbReference type="PANTHER" id="PTHR39175:SF1">
    <property type="entry name" value="FAMILY PROTEIN, PUTATIVE (AFU_ORTHOLOGUE AFUA_3G15060)-RELATED"/>
    <property type="match status" value="1"/>
</dbReference>
<comment type="caution">
    <text evidence="2">The sequence shown here is derived from an EMBL/GenBank/DDBJ whole genome shotgun (WGS) entry which is preliminary data.</text>
</comment>
<dbReference type="Gene3D" id="3.10.180.10">
    <property type="entry name" value="2,3-Dihydroxybiphenyl 1,2-Dioxygenase, domain 1"/>
    <property type="match status" value="1"/>
</dbReference>
<evidence type="ECO:0000313" key="3">
    <source>
        <dbReference type="Proteomes" id="UP000282311"/>
    </source>
</evidence>
<proteinExistence type="predicted"/>
<dbReference type="SUPFAM" id="SSF54593">
    <property type="entry name" value="Glyoxalase/Bleomycin resistance protein/Dihydroxybiphenyl dioxygenase"/>
    <property type="match status" value="1"/>
</dbReference>